<dbReference type="InterPro" id="IPR002559">
    <property type="entry name" value="Transposase_11"/>
</dbReference>
<dbReference type="InterPro" id="IPR051698">
    <property type="entry name" value="Transposase_11-like"/>
</dbReference>
<dbReference type="InterPro" id="IPR047647">
    <property type="entry name" value="ISAs1_transpos"/>
</dbReference>
<dbReference type="AlphaFoldDB" id="A0A4R4WFH5"/>
<evidence type="ECO:0000313" key="3">
    <source>
        <dbReference type="EMBL" id="TDD16057.1"/>
    </source>
</evidence>
<evidence type="ECO:0000259" key="2">
    <source>
        <dbReference type="Pfam" id="PF01609"/>
    </source>
</evidence>
<feature type="compositionally biased region" description="Basic residues" evidence="1">
    <location>
        <begin position="98"/>
        <end position="135"/>
    </location>
</feature>
<dbReference type="Proteomes" id="UP000294543">
    <property type="component" value="Unassembled WGS sequence"/>
</dbReference>
<sequence>MTNATPDDRRLSTPVDQEQGPRSRAIIPDRRARPPPGARHRRRPADRSARSAGPGRGTGCGARPAQPPGAPLPARPAAGVIPARRARRSNIPREDHPVHRRIRPRPARPSRPARHAPTRRQHPRTTARPHGRRRLRHRHTYLASLAACVPPATTSSPSWGRTALAGLAVDGKTLRGSRTADTTVHLLAATRHDTQVVVAQRQVEAKSNEIPSFTPLLSGLDLSSVMITADALHTQHAHARQIVEARGHYLFIVKGNQPTLLSRLKALPWREAILNDRTDEQEHGRREIRRMKICTVRPGLPFPHAAQAIQVKRRRTDHRTGKTTIVTVYAVTSLPPGRITHAQLAALIRGHWSIEALHHIRDVTYREDASRIRTGAAPRIMAGLRNLAIGLARLIGWTNITAATDHYRSHPTDGLQLLGFTT</sequence>
<dbReference type="GO" id="GO:0006313">
    <property type="term" value="P:DNA transposition"/>
    <property type="evidence" value="ECO:0007669"/>
    <property type="project" value="InterPro"/>
</dbReference>
<accession>A0A4R4WFH5</accession>
<dbReference type="PANTHER" id="PTHR30298">
    <property type="entry name" value="H REPEAT-ASSOCIATED PREDICTED TRANSPOSASE"/>
    <property type="match status" value="1"/>
</dbReference>
<keyword evidence="4" id="KW-1185">Reference proteome</keyword>
<protein>
    <submittedName>
        <fullName evidence="3">ISAs1 family transposase</fullName>
    </submittedName>
</protein>
<evidence type="ECO:0000256" key="1">
    <source>
        <dbReference type="SAM" id="MobiDB-lite"/>
    </source>
</evidence>
<evidence type="ECO:0000313" key="4">
    <source>
        <dbReference type="Proteomes" id="UP000294543"/>
    </source>
</evidence>
<comment type="caution">
    <text evidence="3">The sequence shown here is derived from an EMBL/GenBank/DDBJ whole genome shotgun (WGS) entry which is preliminary data.</text>
</comment>
<dbReference type="NCBIfam" id="NF033564">
    <property type="entry name" value="transpos_ISAs1"/>
    <property type="match status" value="1"/>
</dbReference>
<proteinExistence type="predicted"/>
<dbReference type="OrthoDB" id="3867913at2"/>
<dbReference type="Pfam" id="PF01609">
    <property type="entry name" value="DDE_Tnp_1"/>
    <property type="match status" value="1"/>
</dbReference>
<reference evidence="3 4" key="1">
    <citation type="submission" date="2019-03" db="EMBL/GenBank/DDBJ databases">
        <title>Draft genome sequences of novel Actinobacteria.</title>
        <authorList>
            <person name="Sahin N."/>
            <person name="Ay H."/>
            <person name="Saygin H."/>
        </authorList>
    </citation>
    <scope>NUCLEOTIDE SEQUENCE [LARGE SCALE GENOMIC DNA]</scope>
    <source>
        <strain evidence="3 4">KC712</strain>
    </source>
</reference>
<feature type="region of interest" description="Disordered" evidence="1">
    <location>
        <begin position="1"/>
        <end position="135"/>
    </location>
</feature>
<gene>
    <name evidence="3" type="ORF">E1294_32615</name>
</gene>
<organism evidence="3 4">
    <name type="scientific">Nonomuraea diastatica</name>
    <dbReference type="NCBI Taxonomy" id="1848329"/>
    <lineage>
        <taxon>Bacteria</taxon>
        <taxon>Bacillati</taxon>
        <taxon>Actinomycetota</taxon>
        <taxon>Actinomycetes</taxon>
        <taxon>Streptosporangiales</taxon>
        <taxon>Streptosporangiaceae</taxon>
        <taxon>Nonomuraea</taxon>
    </lineage>
</organism>
<name>A0A4R4WFH5_9ACTN</name>
<feature type="compositionally biased region" description="Basic and acidic residues" evidence="1">
    <location>
        <begin position="1"/>
        <end position="11"/>
    </location>
</feature>
<dbReference type="EMBL" id="SMKP01000113">
    <property type="protein sequence ID" value="TDD16057.1"/>
    <property type="molecule type" value="Genomic_DNA"/>
</dbReference>
<feature type="domain" description="Transposase IS4-like" evidence="2">
    <location>
        <begin position="166"/>
        <end position="389"/>
    </location>
</feature>
<feature type="compositionally biased region" description="Pro residues" evidence="1">
    <location>
        <begin position="65"/>
        <end position="74"/>
    </location>
</feature>
<dbReference type="GO" id="GO:0003677">
    <property type="term" value="F:DNA binding"/>
    <property type="evidence" value="ECO:0007669"/>
    <property type="project" value="InterPro"/>
</dbReference>
<dbReference type="GO" id="GO:0004803">
    <property type="term" value="F:transposase activity"/>
    <property type="evidence" value="ECO:0007669"/>
    <property type="project" value="InterPro"/>
</dbReference>
<dbReference type="PANTHER" id="PTHR30298:SF0">
    <property type="entry name" value="PROTEIN YBFL-RELATED"/>
    <property type="match status" value="1"/>
</dbReference>